<dbReference type="EMBL" id="CR555307">
    <property type="protein sequence ID" value="CAI10380.1"/>
    <property type="molecule type" value="Genomic_DNA"/>
</dbReference>
<evidence type="ECO:0000313" key="14">
    <source>
        <dbReference type="EMBL" id="CAI10380.1"/>
    </source>
</evidence>
<comment type="similarity">
    <text evidence="10">Belongs to the peptidase M15 family.</text>
</comment>
<feature type="chain" id="PRO_5004261056" description="Murein endopeptidase K" evidence="12">
    <location>
        <begin position="27"/>
        <end position="178"/>
    </location>
</feature>
<dbReference type="GO" id="GO:0046872">
    <property type="term" value="F:metal ion binding"/>
    <property type="evidence" value="ECO:0007669"/>
    <property type="project" value="UniProtKB-KW"/>
</dbReference>
<dbReference type="PROSITE" id="PS51318">
    <property type="entry name" value="TAT"/>
    <property type="match status" value="1"/>
</dbReference>
<keyword evidence="7" id="KW-0862">Zinc</keyword>
<dbReference type="InterPro" id="IPR006311">
    <property type="entry name" value="TAT_signal"/>
</dbReference>
<dbReference type="AlphaFoldDB" id="Q5NX34"/>
<evidence type="ECO:0000256" key="4">
    <source>
        <dbReference type="ARBA" id="ARBA00022723"/>
    </source>
</evidence>
<keyword evidence="8" id="KW-0482">Metalloprotease</keyword>
<name>Q5NX34_AROAE</name>
<evidence type="ECO:0000256" key="7">
    <source>
        <dbReference type="ARBA" id="ARBA00022833"/>
    </source>
</evidence>
<evidence type="ECO:0000256" key="10">
    <source>
        <dbReference type="ARBA" id="ARBA00093448"/>
    </source>
</evidence>
<dbReference type="SUPFAM" id="SSF55166">
    <property type="entry name" value="Hedgehog/DD-peptidase"/>
    <property type="match status" value="1"/>
</dbReference>
<dbReference type="Pfam" id="PF08291">
    <property type="entry name" value="Peptidase_M15_3"/>
    <property type="match status" value="1"/>
</dbReference>
<accession>Q5NX34</accession>
<dbReference type="PANTHER" id="PTHR37425:SF1">
    <property type="entry name" value="OUTER MEMBRANE PROTEIN"/>
    <property type="match status" value="1"/>
</dbReference>
<feature type="signal peptide" evidence="12">
    <location>
        <begin position="1"/>
        <end position="26"/>
    </location>
</feature>
<keyword evidence="15" id="KW-1185">Reference proteome</keyword>
<keyword evidence="4" id="KW-0479">Metal-binding</keyword>
<keyword evidence="9" id="KW-0961">Cell wall biogenesis/degradation</keyword>
<comment type="cofactor">
    <cofactor evidence="1">
        <name>Zn(2+)</name>
        <dbReference type="ChEBI" id="CHEBI:29105"/>
    </cofactor>
</comment>
<dbReference type="GO" id="GO:0008237">
    <property type="term" value="F:metallopeptidase activity"/>
    <property type="evidence" value="ECO:0007669"/>
    <property type="project" value="UniProtKB-KW"/>
</dbReference>
<sequence length="178" mass="19693">MMNRRDFLLFAASAAVATALPLPAQAQQLPRTLWIARDNPQDGVLLDISTGKGIAYLQYLLRDVRANRQGLVHPQIVSNLAWVQAWLAHWGLKAPIVATSGLRTEVTNREVGGAHQSQHLPDNNGVFRAVDFWVPGANSEDVARMLEWARTGGVGFYRSSKHIHLDAGRPRSWGLARN</sequence>
<evidence type="ECO:0000256" key="1">
    <source>
        <dbReference type="ARBA" id="ARBA00001947"/>
    </source>
</evidence>
<dbReference type="InterPro" id="IPR010275">
    <property type="entry name" value="MepK"/>
</dbReference>
<dbReference type="GO" id="GO:0071555">
    <property type="term" value="P:cell wall organization"/>
    <property type="evidence" value="ECO:0007669"/>
    <property type="project" value="UniProtKB-KW"/>
</dbReference>
<evidence type="ECO:0000313" key="15">
    <source>
        <dbReference type="Proteomes" id="UP000006552"/>
    </source>
</evidence>
<keyword evidence="3" id="KW-0645">Protease</keyword>
<dbReference type="InterPro" id="IPR019546">
    <property type="entry name" value="TAT_signal_bac_arc"/>
</dbReference>
<dbReference type="PANTHER" id="PTHR37425">
    <property type="match status" value="1"/>
</dbReference>
<organism evidence="14 15">
    <name type="scientific">Aromatoleum aromaticum (strain DSM 19018 / LMG 30748 / EbN1)</name>
    <name type="common">Azoarcus sp. (strain EbN1)</name>
    <dbReference type="NCBI Taxonomy" id="76114"/>
    <lineage>
        <taxon>Bacteria</taxon>
        <taxon>Pseudomonadati</taxon>
        <taxon>Pseudomonadota</taxon>
        <taxon>Betaproteobacteria</taxon>
        <taxon>Rhodocyclales</taxon>
        <taxon>Rhodocyclaceae</taxon>
        <taxon>Aromatoleum</taxon>
    </lineage>
</organism>
<evidence type="ECO:0000256" key="6">
    <source>
        <dbReference type="ARBA" id="ARBA00022801"/>
    </source>
</evidence>
<dbReference type="GO" id="GO:0006508">
    <property type="term" value="P:proteolysis"/>
    <property type="evidence" value="ECO:0007669"/>
    <property type="project" value="UniProtKB-KW"/>
</dbReference>
<reference evidence="14 15" key="1">
    <citation type="journal article" date="2005" name="Arch. Microbiol.">
        <title>The genome sequence of an anaerobic aromatic-degrading denitrifying bacterium, strain EbN1.</title>
        <authorList>
            <person name="Rabus R."/>
            <person name="Kube M."/>
            <person name="Heider J."/>
            <person name="Beck A."/>
            <person name="Heitmann K."/>
            <person name="Widdel F."/>
            <person name="Reinhardt R."/>
        </authorList>
    </citation>
    <scope>NUCLEOTIDE SEQUENCE [LARGE SCALE GENOMIC DNA]</scope>
    <source>
        <strain evidence="14 15">EbN1</strain>
        <plasmid evidence="15">Plasmid pAzo1</plasmid>
    </source>
</reference>
<comment type="pathway">
    <text evidence="2">Cell wall biogenesis; cell wall polysaccharide biosynthesis.</text>
</comment>
<keyword evidence="14" id="KW-0614">Plasmid</keyword>
<evidence type="ECO:0000256" key="2">
    <source>
        <dbReference type="ARBA" id="ARBA00004776"/>
    </source>
</evidence>
<dbReference type="Proteomes" id="UP000006552">
    <property type="component" value="Plasmid 1"/>
</dbReference>
<protein>
    <recommendedName>
        <fullName evidence="11">Murein endopeptidase K</fullName>
    </recommendedName>
</protein>
<feature type="domain" description="Peptidase M15A C-terminal" evidence="13">
    <location>
        <begin position="56"/>
        <end position="166"/>
    </location>
</feature>
<dbReference type="KEGG" id="eba:p1B183"/>
<dbReference type="HOGENOM" id="CLU_080400_1_2_4"/>
<gene>
    <name evidence="14" type="ORF">p1B183</name>
</gene>
<evidence type="ECO:0000256" key="8">
    <source>
        <dbReference type="ARBA" id="ARBA00023049"/>
    </source>
</evidence>
<keyword evidence="6" id="KW-0378">Hydrolase</keyword>
<evidence type="ECO:0000256" key="5">
    <source>
        <dbReference type="ARBA" id="ARBA00022729"/>
    </source>
</evidence>
<evidence type="ECO:0000256" key="11">
    <source>
        <dbReference type="ARBA" id="ARBA00093666"/>
    </source>
</evidence>
<dbReference type="InterPro" id="IPR013230">
    <property type="entry name" value="Peptidase_M15A_C"/>
</dbReference>
<dbReference type="InterPro" id="IPR009045">
    <property type="entry name" value="Zn_M74/Hedgehog-like"/>
</dbReference>
<proteinExistence type="inferred from homology"/>
<dbReference type="Gene3D" id="3.30.1380.10">
    <property type="match status" value="1"/>
</dbReference>
<keyword evidence="5 12" id="KW-0732">Signal</keyword>
<dbReference type="Pfam" id="PF10518">
    <property type="entry name" value="TAT_signal"/>
    <property type="match status" value="1"/>
</dbReference>
<evidence type="ECO:0000259" key="13">
    <source>
        <dbReference type="Pfam" id="PF08291"/>
    </source>
</evidence>
<evidence type="ECO:0000256" key="9">
    <source>
        <dbReference type="ARBA" id="ARBA00023316"/>
    </source>
</evidence>
<geneLocation type="plasmid" evidence="15">
    <name>pAzo1</name>
</geneLocation>
<evidence type="ECO:0000256" key="3">
    <source>
        <dbReference type="ARBA" id="ARBA00022670"/>
    </source>
</evidence>
<evidence type="ECO:0000256" key="12">
    <source>
        <dbReference type="SAM" id="SignalP"/>
    </source>
</evidence>